<proteinExistence type="inferred from homology"/>
<accession>A0AB33JZI8</accession>
<evidence type="ECO:0000313" key="3">
    <source>
        <dbReference type="EMBL" id="BFP45945.1"/>
    </source>
</evidence>
<protein>
    <recommendedName>
        <fullName evidence="2">Cytokinin riboside 5'-monophosphate phosphoribohydrolase</fullName>
        <ecNumber evidence="2">3.2.2.n1</ecNumber>
    </recommendedName>
</protein>
<dbReference type="PANTHER" id="PTHR31223:SF70">
    <property type="entry name" value="LOG FAMILY PROTEIN YJL055W"/>
    <property type="match status" value="1"/>
</dbReference>
<dbReference type="EMBL" id="AP035881">
    <property type="protein sequence ID" value="BFP45945.1"/>
    <property type="molecule type" value="Genomic_DNA"/>
</dbReference>
<dbReference type="GO" id="GO:0009691">
    <property type="term" value="P:cytokinin biosynthetic process"/>
    <property type="evidence" value="ECO:0007669"/>
    <property type="project" value="UniProtKB-UniRule"/>
</dbReference>
<comment type="similarity">
    <text evidence="1 2">Belongs to the LOG family.</text>
</comment>
<gene>
    <name evidence="3" type="ORF">KCMC57_23130</name>
</gene>
<evidence type="ECO:0000256" key="2">
    <source>
        <dbReference type="RuleBase" id="RU363015"/>
    </source>
</evidence>
<dbReference type="AlphaFoldDB" id="A0AB33JZI8"/>
<dbReference type="InterPro" id="IPR005269">
    <property type="entry name" value="LOG"/>
</dbReference>
<comment type="catalytic activity">
    <reaction evidence="2">
        <text>N(6)-(dimethylallyl)adenosine 5'-phosphate + H2O = N(6)-dimethylallyladenine + D-ribose 5-phosphate</text>
        <dbReference type="Rhea" id="RHEA:48560"/>
        <dbReference type="ChEBI" id="CHEBI:15377"/>
        <dbReference type="ChEBI" id="CHEBI:17660"/>
        <dbReference type="ChEBI" id="CHEBI:57526"/>
        <dbReference type="ChEBI" id="CHEBI:78346"/>
        <dbReference type="EC" id="3.2.2.n1"/>
    </reaction>
</comment>
<dbReference type="GO" id="GO:0005829">
    <property type="term" value="C:cytosol"/>
    <property type="evidence" value="ECO:0007669"/>
    <property type="project" value="TreeGrafter"/>
</dbReference>
<dbReference type="PANTHER" id="PTHR31223">
    <property type="entry name" value="LOG FAMILY PROTEIN YJL055W"/>
    <property type="match status" value="1"/>
</dbReference>
<sequence length="176" mass="18869">MNITVFCSAYSLDAKYTAPAAEFARLLGEGGHTLVWGGSHAGLMGLLADGVKEAGGRLIGISVEFLAHKTYEGADELVMTRDLAERKAQLLARADALVVLVGGLGTLDEITEVLELKKHALHEKPVVVLDTEGFYGGLRTQLERMDVEGFLPRPSAELIHFAATPAEALALLEEKN</sequence>
<dbReference type="InterPro" id="IPR031100">
    <property type="entry name" value="LOG_fam"/>
</dbReference>
<reference evidence="3" key="1">
    <citation type="submission" date="2024-07" db="EMBL/GenBank/DDBJ databases">
        <title>Complete genome sequences of cellulolytic bacteria, Kitasatospora sp. CMC57 and Streptomyces sp. CMC78, isolated from Japanese agricultural soil.</title>
        <authorList>
            <person name="Hashimoto T."/>
            <person name="Ito M."/>
            <person name="Iwamoto M."/>
            <person name="Fukahori D."/>
            <person name="Shoda T."/>
            <person name="Sakoda M."/>
            <person name="Morohoshi T."/>
            <person name="Mitsuboshi M."/>
            <person name="Nishizawa T."/>
        </authorList>
    </citation>
    <scope>NUCLEOTIDE SEQUENCE</scope>
    <source>
        <strain evidence="3">CMC57</strain>
    </source>
</reference>
<keyword evidence="2" id="KW-0378">Hydrolase</keyword>
<keyword evidence="2" id="KW-0203">Cytokinin biosynthesis</keyword>
<dbReference type="GO" id="GO:0016799">
    <property type="term" value="F:hydrolase activity, hydrolyzing N-glycosyl compounds"/>
    <property type="evidence" value="ECO:0007669"/>
    <property type="project" value="TreeGrafter"/>
</dbReference>
<evidence type="ECO:0000256" key="1">
    <source>
        <dbReference type="ARBA" id="ARBA00006763"/>
    </source>
</evidence>
<organism evidence="3">
    <name type="scientific">Kitasatospora sp. CMC57</name>
    <dbReference type="NCBI Taxonomy" id="3231513"/>
    <lineage>
        <taxon>Bacteria</taxon>
        <taxon>Bacillati</taxon>
        <taxon>Actinomycetota</taxon>
        <taxon>Actinomycetes</taxon>
        <taxon>Kitasatosporales</taxon>
        <taxon>Streptomycetaceae</taxon>
        <taxon>Kitasatospora</taxon>
    </lineage>
</organism>
<dbReference type="Pfam" id="PF03641">
    <property type="entry name" value="Lysine_decarbox"/>
    <property type="match status" value="1"/>
</dbReference>
<dbReference type="RefSeq" id="WP_407988398.1">
    <property type="nucleotide sequence ID" value="NZ_AP035881.2"/>
</dbReference>
<dbReference type="NCBIfam" id="TIGR00730">
    <property type="entry name" value="Rossman fold protein, TIGR00730 family"/>
    <property type="match status" value="1"/>
</dbReference>
<dbReference type="Gene3D" id="3.40.50.450">
    <property type="match status" value="1"/>
</dbReference>
<dbReference type="EC" id="3.2.2.n1" evidence="2"/>
<comment type="catalytic activity">
    <reaction evidence="2">
        <text>9-ribosyl-trans-zeatin 5'-phosphate + H2O = trans-zeatin + D-ribose 5-phosphate</text>
        <dbReference type="Rhea" id="RHEA:48564"/>
        <dbReference type="ChEBI" id="CHEBI:15377"/>
        <dbReference type="ChEBI" id="CHEBI:16522"/>
        <dbReference type="ChEBI" id="CHEBI:78346"/>
        <dbReference type="ChEBI" id="CHEBI:87947"/>
        <dbReference type="EC" id="3.2.2.n1"/>
    </reaction>
</comment>
<name>A0AB33JZI8_9ACTN</name>
<dbReference type="SUPFAM" id="SSF102405">
    <property type="entry name" value="MCP/YpsA-like"/>
    <property type="match status" value="1"/>
</dbReference>